<accession>A0A345IK39</accession>
<name>A0A345IK39_9DEIO</name>
<gene>
    <name evidence="2" type="ORF">DVJ83_06190</name>
</gene>
<dbReference type="KEGG" id="dwu:DVJ83_06190"/>
<dbReference type="InterPro" id="IPR014044">
    <property type="entry name" value="CAP_dom"/>
</dbReference>
<evidence type="ECO:0000259" key="1">
    <source>
        <dbReference type="Pfam" id="PF00188"/>
    </source>
</evidence>
<dbReference type="PANTHER" id="PTHR31157">
    <property type="entry name" value="SCP DOMAIN-CONTAINING PROTEIN"/>
    <property type="match status" value="1"/>
</dbReference>
<dbReference type="AlphaFoldDB" id="A0A345IK39"/>
<dbReference type="CDD" id="cd05379">
    <property type="entry name" value="CAP_bacterial"/>
    <property type="match status" value="1"/>
</dbReference>
<evidence type="ECO:0000313" key="2">
    <source>
        <dbReference type="EMBL" id="AXH00062.1"/>
    </source>
</evidence>
<dbReference type="STRING" id="1288484.GCA_000348665_02448"/>
<feature type="domain" description="SCP" evidence="1">
    <location>
        <begin position="197"/>
        <end position="324"/>
    </location>
</feature>
<organism evidence="2 3">
    <name type="scientific">Deinococcus wulumuqiensis</name>
    <dbReference type="NCBI Taxonomy" id="980427"/>
    <lineage>
        <taxon>Bacteria</taxon>
        <taxon>Thermotogati</taxon>
        <taxon>Deinococcota</taxon>
        <taxon>Deinococci</taxon>
        <taxon>Deinococcales</taxon>
        <taxon>Deinococcaceae</taxon>
        <taxon>Deinococcus</taxon>
    </lineage>
</organism>
<proteinExistence type="predicted"/>
<dbReference type="Gene3D" id="2.60.40.1080">
    <property type="match status" value="1"/>
</dbReference>
<dbReference type="EMBL" id="CP031158">
    <property type="protein sequence ID" value="AXH00062.1"/>
    <property type="molecule type" value="Genomic_DNA"/>
</dbReference>
<protein>
    <submittedName>
        <fullName evidence="2">CAP domain-containing protein</fullName>
    </submittedName>
</protein>
<dbReference type="SUPFAM" id="SSF55797">
    <property type="entry name" value="PR-1-like"/>
    <property type="match status" value="1"/>
</dbReference>
<dbReference type="InterPro" id="IPR035940">
    <property type="entry name" value="CAP_sf"/>
</dbReference>
<evidence type="ECO:0000313" key="3">
    <source>
        <dbReference type="Proteomes" id="UP000253744"/>
    </source>
</evidence>
<dbReference type="Gene3D" id="3.40.33.10">
    <property type="entry name" value="CAP"/>
    <property type="match status" value="1"/>
</dbReference>
<sequence>MLPNAALTEAVKLAVTAAPSGLRVGLSGETLLLDAAQTPAGHYTVTVTGTAAGLSRQATLQVSVSAPAQVSGVTLTASRLSLTAGENLDLQATVQGSGAYQPGVTWEVRGDTPALSAQLTSRTDGSAALSVPASAPGGTLTVTARSVHDPSRLAQLQITVQVPVAPPPTAPAPSVPSGYVWYPGSDRAASADELEILRLTNEARARGATCGTVPQAPAPALRWNDQLAHAARNHALDLGKRRYFDHTTPEGVKFSDRITGAGYVWRTAGENIAAGQPSPAAVVDAWLRSPGHCTNLMNPAFTEMGVGGVRVDGSPYGLYWGQNFGTPR</sequence>
<dbReference type="PANTHER" id="PTHR31157:SF1">
    <property type="entry name" value="SCP DOMAIN-CONTAINING PROTEIN"/>
    <property type="match status" value="1"/>
</dbReference>
<reference evidence="2 3" key="1">
    <citation type="submission" date="2018-07" db="EMBL/GenBank/DDBJ databases">
        <title>Complete Genome and Methylome Analysis of Deinococcus wulumuqiensis NEB 479.</title>
        <authorList>
            <person name="Fomenkov A."/>
            <person name="Luyten Y."/>
            <person name="Vincze T."/>
            <person name="Anton B.P."/>
            <person name="Clark T."/>
            <person name="Roberts R.J."/>
            <person name="Morgan R.D."/>
        </authorList>
    </citation>
    <scope>NUCLEOTIDE SEQUENCE [LARGE SCALE GENOMIC DNA]</scope>
    <source>
        <strain evidence="2 3">NEB 479</strain>
    </source>
</reference>
<dbReference type="Proteomes" id="UP000253744">
    <property type="component" value="Chromosome"/>
</dbReference>
<dbReference type="Pfam" id="PF00188">
    <property type="entry name" value="CAP"/>
    <property type="match status" value="1"/>
</dbReference>